<dbReference type="InterPro" id="IPR050638">
    <property type="entry name" value="AA-Vitamin_Transporters"/>
</dbReference>
<keyword evidence="3 6" id="KW-0812">Transmembrane</keyword>
<reference evidence="8 9" key="1">
    <citation type="submission" date="2019-11" db="EMBL/GenBank/DDBJ databases">
        <title>Type strains purchased from KCTC, JCM and DSMZ.</title>
        <authorList>
            <person name="Lu H."/>
        </authorList>
    </citation>
    <scope>NUCLEOTIDE SEQUENCE [LARGE SCALE GENOMIC DNA]</scope>
    <source>
        <strain evidence="8 9">KCTC 42409</strain>
    </source>
</reference>
<evidence type="ECO:0000256" key="2">
    <source>
        <dbReference type="ARBA" id="ARBA00007362"/>
    </source>
</evidence>
<dbReference type="GO" id="GO:0016020">
    <property type="term" value="C:membrane"/>
    <property type="evidence" value="ECO:0007669"/>
    <property type="project" value="UniProtKB-SubCell"/>
</dbReference>
<dbReference type="AlphaFoldDB" id="A0A6L6Q086"/>
<comment type="subcellular location">
    <subcellularLocation>
        <location evidence="1">Membrane</location>
        <topology evidence="1">Multi-pass membrane protein</topology>
    </subcellularLocation>
</comment>
<dbReference type="Proteomes" id="UP000484015">
    <property type="component" value="Unassembled WGS sequence"/>
</dbReference>
<proteinExistence type="inferred from homology"/>
<gene>
    <name evidence="8" type="ORF">GM668_13215</name>
</gene>
<accession>A0A6L6Q086</accession>
<comment type="similarity">
    <text evidence="2">Belongs to the EamA transporter family.</text>
</comment>
<feature type="transmembrane region" description="Helical" evidence="6">
    <location>
        <begin position="261"/>
        <end position="283"/>
    </location>
</feature>
<dbReference type="PANTHER" id="PTHR32322">
    <property type="entry name" value="INNER MEMBRANE TRANSPORTER"/>
    <property type="match status" value="1"/>
</dbReference>
<feature type="domain" description="EamA" evidence="7">
    <location>
        <begin position="21"/>
        <end position="154"/>
    </location>
</feature>
<dbReference type="InterPro" id="IPR000620">
    <property type="entry name" value="EamA_dom"/>
</dbReference>
<organism evidence="8 9">
    <name type="scientific">Pseudoduganella ginsengisoli</name>
    <dbReference type="NCBI Taxonomy" id="1462440"/>
    <lineage>
        <taxon>Bacteria</taxon>
        <taxon>Pseudomonadati</taxon>
        <taxon>Pseudomonadota</taxon>
        <taxon>Betaproteobacteria</taxon>
        <taxon>Burkholderiales</taxon>
        <taxon>Oxalobacteraceae</taxon>
        <taxon>Telluria group</taxon>
        <taxon>Pseudoduganella</taxon>
    </lineage>
</organism>
<feature type="transmembrane region" description="Helical" evidence="6">
    <location>
        <begin position="21"/>
        <end position="41"/>
    </location>
</feature>
<evidence type="ECO:0000256" key="3">
    <source>
        <dbReference type="ARBA" id="ARBA00022692"/>
    </source>
</evidence>
<name>A0A6L6Q086_9BURK</name>
<sequence>MMAGAQSTTNSFNTSVPGMASGLMAGVAAGAMWGLVFIAPRLAPDFAPVQLSAGRYLAYGIVAAILVAPSWRRLTARLTGREWWALLWLSFLGNILYYVFLANAVQRGGVAMTSLVIGLLPVAVTLAGSRHAGAAPLRRLLPSVALSVAGLACVAWQSLSAGGMGSMTGLLCAVGALVSWTAYAVQNSRWLARLHSVSAGDWSLLTGVVTGAEALLLVPASLAAPMAHTAQQWCVFIGLVASVAVLCSVAGNALWNHASRVLPLALTGQMIVFETLFAMLYGYLWEQRWPATLECVALALLLAGVVSCARVHRGHGAA</sequence>
<evidence type="ECO:0000259" key="7">
    <source>
        <dbReference type="Pfam" id="PF00892"/>
    </source>
</evidence>
<keyword evidence="4 6" id="KW-1133">Transmembrane helix</keyword>
<dbReference type="OrthoDB" id="7216522at2"/>
<evidence type="ECO:0000256" key="1">
    <source>
        <dbReference type="ARBA" id="ARBA00004141"/>
    </source>
</evidence>
<feature type="transmembrane region" description="Helical" evidence="6">
    <location>
        <begin position="230"/>
        <end position="254"/>
    </location>
</feature>
<dbReference type="PANTHER" id="PTHR32322:SF2">
    <property type="entry name" value="EAMA DOMAIN-CONTAINING PROTEIN"/>
    <property type="match status" value="1"/>
</dbReference>
<keyword evidence="5 6" id="KW-0472">Membrane</keyword>
<dbReference type="SUPFAM" id="SSF103481">
    <property type="entry name" value="Multidrug resistance efflux transporter EmrE"/>
    <property type="match status" value="1"/>
</dbReference>
<feature type="transmembrane region" description="Helical" evidence="6">
    <location>
        <begin position="83"/>
        <end position="102"/>
    </location>
</feature>
<evidence type="ECO:0000256" key="6">
    <source>
        <dbReference type="SAM" id="Phobius"/>
    </source>
</evidence>
<feature type="transmembrane region" description="Helical" evidence="6">
    <location>
        <begin position="165"/>
        <end position="183"/>
    </location>
</feature>
<evidence type="ECO:0000313" key="9">
    <source>
        <dbReference type="Proteomes" id="UP000484015"/>
    </source>
</evidence>
<dbReference type="Pfam" id="PF00892">
    <property type="entry name" value="EamA"/>
    <property type="match status" value="1"/>
</dbReference>
<feature type="transmembrane region" description="Helical" evidence="6">
    <location>
        <begin position="289"/>
        <end position="309"/>
    </location>
</feature>
<protein>
    <submittedName>
        <fullName evidence="8">EamA family transporter</fullName>
    </submittedName>
</protein>
<keyword evidence="9" id="KW-1185">Reference proteome</keyword>
<evidence type="ECO:0000256" key="4">
    <source>
        <dbReference type="ARBA" id="ARBA00022989"/>
    </source>
</evidence>
<feature type="transmembrane region" description="Helical" evidence="6">
    <location>
        <begin position="140"/>
        <end position="159"/>
    </location>
</feature>
<comment type="caution">
    <text evidence="8">The sequence shown here is derived from an EMBL/GenBank/DDBJ whole genome shotgun (WGS) entry which is preliminary data.</text>
</comment>
<evidence type="ECO:0000256" key="5">
    <source>
        <dbReference type="ARBA" id="ARBA00023136"/>
    </source>
</evidence>
<feature type="transmembrane region" description="Helical" evidence="6">
    <location>
        <begin position="53"/>
        <end position="71"/>
    </location>
</feature>
<dbReference type="InterPro" id="IPR037185">
    <property type="entry name" value="EmrE-like"/>
</dbReference>
<feature type="transmembrane region" description="Helical" evidence="6">
    <location>
        <begin position="204"/>
        <end position="224"/>
    </location>
</feature>
<feature type="transmembrane region" description="Helical" evidence="6">
    <location>
        <begin position="108"/>
        <end position="128"/>
    </location>
</feature>
<evidence type="ECO:0000313" key="8">
    <source>
        <dbReference type="EMBL" id="MTW03045.1"/>
    </source>
</evidence>
<dbReference type="EMBL" id="WNLA01000007">
    <property type="protein sequence ID" value="MTW03045.1"/>
    <property type="molecule type" value="Genomic_DNA"/>
</dbReference>